<reference evidence="2" key="1">
    <citation type="journal article" date="2023" name="Commun. Biol.">
        <title>Genome analysis of Parmales, the sister group of diatoms, reveals the evolutionary specialization of diatoms from phago-mixotrophs to photoautotrophs.</title>
        <authorList>
            <person name="Ban H."/>
            <person name="Sato S."/>
            <person name="Yoshikawa S."/>
            <person name="Yamada K."/>
            <person name="Nakamura Y."/>
            <person name="Ichinomiya M."/>
            <person name="Sato N."/>
            <person name="Blanc-Mathieu R."/>
            <person name="Endo H."/>
            <person name="Kuwata A."/>
            <person name="Ogata H."/>
        </authorList>
    </citation>
    <scope>NUCLEOTIDE SEQUENCE [LARGE SCALE GENOMIC DNA]</scope>
    <source>
        <strain evidence="2">NIES 3699</strain>
    </source>
</reference>
<evidence type="ECO:0000313" key="2">
    <source>
        <dbReference type="Proteomes" id="UP001165160"/>
    </source>
</evidence>
<dbReference type="Pfam" id="PF08238">
    <property type="entry name" value="Sel1"/>
    <property type="match status" value="2"/>
</dbReference>
<dbReference type="InterPro" id="IPR006597">
    <property type="entry name" value="Sel1-like"/>
</dbReference>
<proteinExistence type="predicted"/>
<evidence type="ECO:0000313" key="1">
    <source>
        <dbReference type="EMBL" id="GMH97289.1"/>
    </source>
</evidence>
<dbReference type="Proteomes" id="UP001165160">
    <property type="component" value="Unassembled WGS sequence"/>
</dbReference>
<accession>A0A9W7BV77</accession>
<protein>
    <submittedName>
        <fullName evidence="1">Uncharacterized protein</fullName>
    </submittedName>
</protein>
<dbReference type="SUPFAM" id="SSF81901">
    <property type="entry name" value="HCP-like"/>
    <property type="match status" value="1"/>
</dbReference>
<dbReference type="EMBL" id="BRXX01000198">
    <property type="protein sequence ID" value="GMH97289.1"/>
    <property type="molecule type" value="Genomic_DNA"/>
</dbReference>
<sequence>MTKSIVLMMLTPSDAISPLISLPPFATPSLTLSRNVPRGRSTCSYKNCSSPPATQIKPTTVSIVNLPAELRILALTQYASFGTILKLSCTCKALKPLSNVVIEQNKDPSTLYAISLSMLGLTSSYTLEVLFHQRRAISLLNTLTTSSDLFVKCSTLKTLAKVHLSSVSCDPDATHASRLHGLTLLSSAFYCGSSSPPSSPLHSLSVQSGRLISQIYEEGSHSIPVSFEKSSEWMRRCAEYDHVESLCDYALTVEMGVGDIDGDEAEAFKYYEKAGKICLERNEVHEETFEALGDYYENGRSIPTNLTKAVEWYRRGEGGGCRRGRERLKDIERIMGY</sequence>
<comment type="caution">
    <text evidence="1">The sequence shown here is derived from an EMBL/GenBank/DDBJ whole genome shotgun (WGS) entry which is preliminary data.</text>
</comment>
<gene>
    <name evidence="1" type="ORF">TrVE_jg4029</name>
</gene>
<dbReference type="InterPro" id="IPR011990">
    <property type="entry name" value="TPR-like_helical_dom_sf"/>
</dbReference>
<dbReference type="AlphaFoldDB" id="A0A9W7BV77"/>
<name>A0A9W7BV77_9STRA</name>
<keyword evidence="2" id="KW-1185">Reference proteome</keyword>
<dbReference type="Gene3D" id="1.25.40.10">
    <property type="entry name" value="Tetratricopeptide repeat domain"/>
    <property type="match status" value="1"/>
</dbReference>
<organism evidence="1 2">
    <name type="scientific">Triparma verrucosa</name>
    <dbReference type="NCBI Taxonomy" id="1606542"/>
    <lineage>
        <taxon>Eukaryota</taxon>
        <taxon>Sar</taxon>
        <taxon>Stramenopiles</taxon>
        <taxon>Ochrophyta</taxon>
        <taxon>Bolidophyceae</taxon>
        <taxon>Parmales</taxon>
        <taxon>Triparmaceae</taxon>
        <taxon>Triparma</taxon>
    </lineage>
</organism>